<reference evidence="1 2" key="1">
    <citation type="submission" date="2016-10" db="EMBL/GenBank/DDBJ databases">
        <title>Draft Genome sequence of Roseomonas sp. strain M3.</title>
        <authorList>
            <person name="Subhash Y."/>
            <person name="Lee S."/>
        </authorList>
    </citation>
    <scope>NUCLEOTIDE SEQUENCE [LARGE SCALE GENOMIC DNA]</scope>
    <source>
        <strain evidence="1 2">M3</strain>
    </source>
</reference>
<evidence type="ECO:0000313" key="1">
    <source>
        <dbReference type="EMBL" id="ONG58814.1"/>
    </source>
</evidence>
<proteinExistence type="predicted"/>
<sequence length="86" mass="9428">MPRLSLVSQSNIRQNAHHEAQLWRDLVRSASLDFDAAAQKLMAAPNDQAALDAFRACANRLMHALGGRYQCDVALNAIAGRPKLQS</sequence>
<keyword evidence="2" id="KW-1185">Reference proteome</keyword>
<accession>A0A1V2H8K3</accession>
<protein>
    <submittedName>
        <fullName evidence="1">Uncharacterized protein</fullName>
    </submittedName>
</protein>
<dbReference type="RefSeq" id="WP_076955695.1">
    <property type="nucleotide sequence ID" value="NZ_MLCO01000012.1"/>
</dbReference>
<dbReference type="EMBL" id="MLCO01000012">
    <property type="protein sequence ID" value="ONG58814.1"/>
    <property type="molecule type" value="Genomic_DNA"/>
</dbReference>
<gene>
    <name evidence="1" type="ORF">BKE38_01925</name>
</gene>
<evidence type="ECO:0000313" key="2">
    <source>
        <dbReference type="Proteomes" id="UP000188879"/>
    </source>
</evidence>
<comment type="caution">
    <text evidence="1">The sequence shown here is derived from an EMBL/GenBank/DDBJ whole genome shotgun (WGS) entry which is preliminary data.</text>
</comment>
<dbReference type="Proteomes" id="UP000188879">
    <property type="component" value="Unassembled WGS sequence"/>
</dbReference>
<organism evidence="1 2">
    <name type="scientific">Teichococcus deserti</name>
    <dbReference type="NCBI Taxonomy" id="1817963"/>
    <lineage>
        <taxon>Bacteria</taxon>
        <taxon>Pseudomonadati</taxon>
        <taxon>Pseudomonadota</taxon>
        <taxon>Alphaproteobacteria</taxon>
        <taxon>Acetobacterales</taxon>
        <taxon>Roseomonadaceae</taxon>
        <taxon>Roseomonas</taxon>
    </lineage>
</organism>
<dbReference type="AlphaFoldDB" id="A0A1V2H8K3"/>
<name>A0A1V2H8K3_9PROT</name>